<evidence type="ECO:0000313" key="6">
    <source>
        <dbReference type="EMBL" id="GHC06378.1"/>
    </source>
</evidence>
<name>A0A8J3DL70_9BACT</name>
<protein>
    <recommendedName>
        <fullName evidence="8">FAD-dependent oxidoreductase</fullName>
    </recommendedName>
</protein>
<dbReference type="PANTHER" id="PTHR43498:SF1">
    <property type="entry name" value="COB--COM HETERODISULFIDE REDUCTASE IRON-SULFUR SUBUNIT A"/>
    <property type="match status" value="1"/>
</dbReference>
<dbReference type="Gene3D" id="3.50.50.60">
    <property type="entry name" value="FAD/NAD(P)-binding domain"/>
    <property type="match status" value="1"/>
</dbReference>
<accession>A0A8J3DL70</accession>
<evidence type="ECO:0000256" key="1">
    <source>
        <dbReference type="ARBA" id="ARBA00022485"/>
    </source>
</evidence>
<reference evidence="6" key="2">
    <citation type="submission" date="2020-09" db="EMBL/GenBank/DDBJ databases">
        <authorList>
            <person name="Sun Q."/>
            <person name="Kim S."/>
        </authorList>
    </citation>
    <scope>NUCLEOTIDE SEQUENCE</scope>
    <source>
        <strain evidence="6">KCTC 12870</strain>
    </source>
</reference>
<dbReference type="EMBL" id="BMXG01000015">
    <property type="protein sequence ID" value="GHC06378.1"/>
    <property type="molecule type" value="Genomic_DNA"/>
</dbReference>
<dbReference type="RefSeq" id="WP_189515565.1">
    <property type="nucleotide sequence ID" value="NZ_BMXG01000015.1"/>
</dbReference>
<evidence type="ECO:0000256" key="2">
    <source>
        <dbReference type="ARBA" id="ARBA00022723"/>
    </source>
</evidence>
<keyword evidence="4" id="KW-0408">Iron</keyword>
<comment type="caution">
    <text evidence="6">The sequence shown here is derived from an EMBL/GenBank/DDBJ whole genome shotgun (WGS) entry which is preliminary data.</text>
</comment>
<keyword evidence="7" id="KW-1185">Reference proteome</keyword>
<dbReference type="AlphaFoldDB" id="A0A8J3DL70"/>
<reference evidence="6" key="1">
    <citation type="journal article" date="2014" name="Int. J. Syst. Evol. Microbiol.">
        <title>Complete genome sequence of Corynebacterium casei LMG S-19264T (=DSM 44701T), isolated from a smear-ripened cheese.</title>
        <authorList>
            <consortium name="US DOE Joint Genome Institute (JGI-PGF)"/>
            <person name="Walter F."/>
            <person name="Albersmeier A."/>
            <person name="Kalinowski J."/>
            <person name="Ruckert C."/>
        </authorList>
    </citation>
    <scope>NUCLEOTIDE SEQUENCE</scope>
    <source>
        <strain evidence="6">KCTC 12870</strain>
    </source>
</reference>
<dbReference type="PANTHER" id="PTHR43498">
    <property type="entry name" value="FERREDOXIN:COB-COM HETERODISULFIDE REDUCTASE SUBUNIT A"/>
    <property type="match status" value="1"/>
</dbReference>
<sequence length="427" mass="46189">MQKTLFESFSSPVVEKCDVLICGGGPAGVASALAAARSGAKTTLIEVHGCLGGVWTAGCLSWLIDYKNKSGIMAEILQRLEQAGGRAITRAGERSSAYDPEIMKCLLEEMVVEAGIHVRLHSRIVAAHVDDEGRLSHVISESKSGREAWSANVFIDATGDGDLAAQAGCGFDMGHPESKETQPMSLMALLTGLDPEKIKEFFEETSGDEKEHAKSRLFNHLKAHGHSPSYASPTLFRIRDGLFALMANHEYGVLGINAEDVTKATLNARRELNSIIRTLKESGPPWDNISLVATAGQIGIREGRRIHGRYRVTIEDLLEGRKHEDCICEATFCVDVHSTNPRQGKGYSDMDLEIVPYQIPLRAAIAADVNGLMMAGRCISGDFFAHASYRVTGNAVLMGENVGKAAAYASENSIMPHEIISHKLATV</sequence>
<keyword evidence="3" id="KW-0560">Oxidoreductase</keyword>
<dbReference type="GO" id="GO:0046872">
    <property type="term" value="F:metal ion binding"/>
    <property type="evidence" value="ECO:0007669"/>
    <property type="project" value="UniProtKB-KW"/>
</dbReference>
<evidence type="ECO:0008006" key="8">
    <source>
        <dbReference type="Google" id="ProtNLM"/>
    </source>
</evidence>
<organism evidence="6 7">
    <name type="scientific">Cerasicoccus arenae</name>
    <dbReference type="NCBI Taxonomy" id="424488"/>
    <lineage>
        <taxon>Bacteria</taxon>
        <taxon>Pseudomonadati</taxon>
        <taxon>Verrucomicrobiota</taxon>
        <taxon>Opitutia</taxon>
        <taxon>Puniceicoccales</taxon>
        <taxon>Cerasicoccaceae</taxon>
        <taxon>Cerasicoccus</taxon>
    </lineage>
</organism>
<keyword evidence="5" id="KW-0411">Iron-sulfur</keyword>
<gene>
    <name evidence="6" type="ORF">GCM10007047_24390</name>
</gene>
<dbReference type="Pfam" id="PF12831">
    <property type="entry name" value="FAD_oxidored"/>
    <property type="match status" value="1"/>
</dbReference>
<proteinExistence type="predicted"/>
<evidence type="ECO:0000313" key="7">
    <source>
        <dbReference type="Proteomes" id="UP000642829"/>
    </source>
</evidence>
<keyword evidence="2" id="KW-0479">Metal-binding</keyword>
<keyword evidence="1" id="KW-0004">4Fe-4S</keyword>
<dbReference type="GO" id="GO:0051539">
    <property type="term" value="F:4 iron, 4 sulfur cluster binding"/>
    <property type="evidence" value="ECO:0007669"/>
    <property type="project" value="UniProtKB-KW"/>
</dbReference>
<dbReference type="InterPro" id="IPR039650">
    <property type="entry name" value="HdrA-like"/>
</dbReference>
<dbReference type="InterPro" id="IPR036188">
    <property type="entry name" value="FAD/NAD-bd_sf"/>
</dbReference>
<evidence type="ECO:0000256" key="3">
    <source>
        <dbReference type="ARBA" id="ARBA00023002"/>
    </source>
</evidence>
<dbReference type="SUPFAM" id="SSF51905">
    <property type="entry name" value="FAD/NAD(P)-binding domain"/>
    <property type="match status" value="1"/>
</dbReference>
<evidence type="ECO:0000256" key="5">
    <source>
        <dbReference type="ARBA" id="ARBA00023014"/>
    </source>
</evidence>
<dbReference type="Proteomes" id="UP000642829">
    <property type="component" value="Unassembled WGS sequence"/>
</dbReference>
<evidence type="ECO:0000256" key="4">
    <source>
        <dbReference type="ARBA" id="ARBA00023004"/>
    </source>
</evidence>
<dbReference type="GO" id="GO:0016491">
    <property type="term" value="F:oxidoreductase activity"/>
    <property type="evidence" value="ECO:0007669"/>
    <property type="project" value="UniProtKB-KW"/>
</dbReference>